<feature type="domain" description="HNH endonuclease 5" evidence="1">
    <location>
        <begin position="4"/>
        <end position="60"/>
    </location>
</feature>
<dbReference type="GO" id="GO:0004519">
    <property type="term" value="F:endonuclease activity"/>
    <property type="evidence" value="ECO:0007669"/>
    <property type="project" value="UniProtKB-KW"/>
</dbReference>
<name>A0ABY8IET7_9HYPH</name>
<organism evidence="2 3">
    <name type="scientific">Rhizobium rhododendri</name>
    <dbReference type="NCBI Taxonomy" id="2506430"/>
    <lineage>
        <taxon>Bacteria</taxon>
        <taxon>Pseudomonadati</taxon>
        <taxon>Pseudomonadota</taxon>
        <taxon>Alphaproteobacteria</taxon>
        <taxon>Hyphomicrobiales</taxon>
        <taxon>Rhizobiaceae</taxon>
        <taxon>Rhizobium/Agrobacterium group</taxon>
        <taxon>Rhizobium</taxon>
    </lineage>
</organism>
<keyword evidence="2" id="KW-0378">Hydrolase</keyword>
<evidence type="ECO:0000313" key="2">
    <source>
        <dbReference type="EMBL" id="WFS22125.1"/>
    </source>
</evidence>
<dbReference type="Pfam" id="PF14279">
    <property type="entry name" value="HNH_5"/>
    <property type="match status" value="1"/>
</dbReference>
<dbReference type="Proteomes" id="UP000318939">
    <property type="component" value="Chromosome"/>
</dbReference>
<dbReference type="EMBL" id="CP117267">
    <property type="protein sequence ID" value="WFS22125.1"/>
    <property type="molecule type" value="Genomic_DNA"/>
</dbReference>
<evidence type="ECO:0000313" key="3">
    <source>
        <dbReference type="Proteomes" id="UP000318939"/>
    </source>
</evidence>
<dbReference type="RefSeq" id="WP_161990995.1">
    <property type="nucleotide sequence ID" value="NZ_CP117267.1"/>
</dbReference>
<dbReference type="InterPro" id="IPR029471">
    <property type="entry name" value="HNH_5"/>
</dbReference>
<protein>
    <submittedName>
        <fullName evidence="2">HNH endonuclease</fullName>
    </submittedName>
</protein>
<gene>
    <name evidence="2" type="ORF">PR018_13270</name>
</gene>
<keyword evidence="3" id="KW-1185">Reference proteome</keyword>
<reference evidence="2" key="1">
    <citation type="journal article" date="2019" name="Phytopathology">
        <title>A Novel Group of Rhizobium tumorigenes-Like Agrobacteria Associated with Crown Gall Disease of Rhododendron and Blueberry.</title>
        <authorList>
            <person name="Kuzmanovic N."/>
            <person name="Behrens P."/>
            <person name="Idczak E."/>
            <person name="Wagner S."/>
            <person name="Gotz M."/>
            <person name="Sproer C."/>
            <person name="Bunk B."/>
            <person name="Overmann J."/>
            <person name="Smalla K."/>
        </authorList>
    </citation>
    <scope>NUCLEOTIDE SEQUENCE</scope>
    <source>
        <strain evidence="2">Rho-6.2</strain>
    </source>
</reference>
<accession>A0ABY8IET7</accession>
<proteinExistence type="predicted"/>
<keyword evidence="2" id="KW-0255">Endonuclease</keyword>
<keyword evidence="2" id="KW-0540">Nuclease</keyword>
<reference evidence="2" key="2">
    <citation type="journal article" date="2023" name="MicrobiologyOpen">
        <title>Genomics of the tumorigenes clade of the family Rhizobiaceae and description of Rhizobium rhododendri sp. nov.</title>
        <authorList>
            <person name="Kuzmanovic N."/>
            <person name="diCenzo G.C."/>
            <person name="Bunk B."/>
            <person name="Sproeer C."/>
            <person name="Fruehling A."/>
            <person name="Neumann-Schaal M."/>
            <person name="Overmann J."/>
            <person name="Smalla K."/>
        </authorList>
    </citation>
    <scope>NUCLEOTIDE SEQUENCE</scope>
    <source>
        <strain evidence="2">Rho-6.2</strain>
    </source>
</reference>
<evidence type="ECO:0000259" key="1">
    <source>
        <dbReference type="Pfam" id="PF14279"/>
    </source>
</evidence>
<sequence>MSRCLYCDKEKTDSEFSLEHIWPSALGGALLPPIFKTRSVCVKCNNSCGLFVDGGFVKSWFLQAEASINAHEFLDPGKPSPAPFVYFGEEPGMHISDDEVCDRWGGLAGDRVYHFHKRDDEKWFGIVGGDIIKRKKLDPGRAYIAFGSANEYWFTCAALSFRAQFEKAKRCVLNGKPASDIDARIASIFFPQRDPNDKQQLLDLKALDASLHGCSASTTVSIKLGFDTRFLCKIALGIGFNILGEPFKDRAYAGELRKGLWSKTPDERKGLRIQGSGFLGGGQLTIPDEVKQFMSIRGTWSLCIWRHDAKLAVHIHSPRRNHMSIVIEENCDGYDQSIINEYKDGVFYFVSPYRSMVVGPLCLAQILAHKLGEVEATELTKIEQPITKLEELPPKR</sequence>